<evidence type="ECO:0000256" key="8">
    <source>
        <dbReference type="SAM" id="Phobius"/>
    </source>
</evidence>
<dbReference type="GO" id="GO:0005254">
    <property type="term" value="F:chloride channel activity"/>
    <property type="evidence" value="ECO:0007669"/>
    <property type="project" value="InterPro"/>
</dbReference>
<evidence type="ECO:0000256" key="7">
    <source>
        <dbReference type="SAM" id="MobiDB-lite"/>
    </source>
</evidence>
<organism evidence="9">
    <name type="scientific">Eucampia antarctica</name>
    <dbReference type="NCBI Taxonomy" id="49252"/>
    <lineage>
        <taxon>Eukaryota</taxon>
        <taxon>Sar</taxon>
        <taxon>Stramenopiles</taxon>
        <taxon>Ochrophyta</taxon>
        <taxon>Bacillariophyta</taxon>
        <taxon>Mediophyceae</taxon>
        <taxon>Biddulphiophycidae</taxon>
        <taxon>Hemiaulales</taxon>
        <taxon>Hemiaulaceae</taxon>
        <taxon>Eucampia</taxon>
    </lineage>
</organism>
<accession>A0A7S2W4R6</accession>
<evidence type="ECO:0000256" key="6">
    <source>
        <dbReference type="ARBA" id="ARBA00023136"/>
    </source>
</evidence>
<evidence type="ECO:0000256" key="5">
    <source>
        <dbReference type="ARBA" id="ARBA00023065"/>
    </source>
</evidence>
<keyword evidence="2" id="KW-0813">Transport</keyword>
<dbReference type="PANTHER" id="PTHR33281">
    <property type="entry name" value="UPF0187 PROTEIN YNEE"/>
    <property type="match status" value="1"/>
</dbReference>
<sequence length="411" mass="47861">MDGYESSALSGSYDIEKSETQRSRRPPNPKSFSFSFLNQDNVNDEIRTISFADRHHFSVMSQMHGSVWPDVLLYCMANTVLTGILWYTIKISDWDLSVNPIGHHFIGILVSFLLIGKLQSIYARFMEARLHLADLCRNSREMVHYLCVLTMHDQSEDAANWRREVAFRVIMLLKVTISALGYKSTKLHPWNLQDLGDKHKESLKGIFLSLEDKTEHDKEKYKDETVRAPFVMALELRMAILEQRLNKDLNHRLFHRHPCNEELKICDFVCSYVSAYQELIKLIETPYPFPLIQMARTFLFFWVFTLPFALLNNTYDLYEVLFMIFLMTYGFIGLERVSVEMEDPFGDDPCDFDDLGLAQLVFEDIYIALCKCDGLNSAYLLRKQILTRIKKIYKRTSASKHDYGSLKGVNE</sequence>
<name>A0A7S2W4R6_9STRA</name>
<dbReference type="EMBL" id="HBHI01011183">
    <property type="protein sequence ID" value="CAD9666575.1"/>
    <property type="molecule type" value="Transcribed_RNA"/>
</dbReference>
<feature type="transmembrane region" description="Helical" evidence="8">
    <location>
        <begin position="71"/>
        <end position="89"/>
    </location>
</feature>
<dbReference type="Pfam" id="PF25539">
    <property type="entry name" value="Bestrophin_2"/>
    <property type="match status" value="1"/>
</dbReference>
<evidence type="ECO:0000256" key="1">
    <source>
        <dbReference type="ARBA" id="ARBA00004141"/>
    </source>
</evidence>
<dbReference type="GO" id="GO:0016020">
    <property type="term" value="C:membrane"/>
    <property type="evidence" value="ECO:0007669"/>
    <property type="project" value="UniProtKB-SubCell"/>
</dbReference>
<gene>
    <name evidence="9" type="ORF">EANT1437_LOCUS5731</name>
</gene>
<keyword evidence="6 8" id="KW-0472">Membrane</keyword>
<dbReference type="PANTHER" id="PTHR33281:SF20">
    <property type="match status" value="1"/>
</dbReference>
<keyword evidence="3 8" id="KW-0812">Transmembrane</keyword>
<comment type="subcellular location">
    <subcellularLocation>
        <location evidence="1">Membrane</location>
        <topology evidence="1">Multi-pass membrane protein</topology>
    </subcellularLocation>
</comment>
<evidence type="ECO:0000313" key="9">
    <source>
        <dbReference type="EMBL" id="CAD9666575.1"/>
    </source>
</evidence>
<feature type="region of interest" description="Disordered" evidence="7">
    <location>
        <begin position="1"/>
        <end position="31"/>
    </location>
</feature>
<evidence type="ECO:0008006" key="10">
    <source>
        <dbReference type="Google" id="ProtNLM"/>
    </source>
</evidence>
<proteinExistence type="predicted"/>
<dbReference type="InterPro" id="IPR044669">
    <property type="entry name" value="YneE/VCCN1/2-like"/>
</dbReference>
<feature type="transmembrane region" description="Helical" evidence="8">
    <location>
        <begin position="101"/>
        <end position="122"/>
    </location>
</feature>
<protein>
    <recommendedName>
        <fullName evidence="10">Bestrophin homolog</fullName>
    </recommendedName>
</protein>
<evidence type="ECO:0000256" key="2">
    <source>
        <dbReference type="ARBA" id="ARBA00022448"/>
    </source>
</evidence>
<keyword evidence="4 8" id="KW-1133">Transmembrane helix</keyword>
<keyword evidence="5" id="KW-0406">Ion transport</keyword>
<dbReference type="AlphaFoldDB" id="A0A7S2W4R6"/>
<evidence type="ECO:0000256" key="4">
    <source>
        <dbReference type="ARBA" id="ARBA00022989"/>
    </source>
</evidence>
<reference evidence="9" key="1">
    <citation type="submission" date="2021-01" db="EMBL/GenBank/DDBJ databases">
        <authorList>
            <person name="Corre E."/>
            <person name="Pelletier E."/>
            <person name="Niang G."/>
            <person name="Scheremetjew M."/>
            <person name="Finn R."/>
            <person name="Kale V."/>
            <person name="Holt S."/>
            <person name="Cochrane G."/>
            <person name="Meng A."/>
            <person name="Brown T."/>
            <person name="Cohen L."/>
        </authorList>
    </citation>
    <scope>NUCLEOTIDE SEQUENCE</scope>
    <source>
        <strain evidence="9">CCMP1452</strain>
    </source>
</reference>
<evidence type="ECO:0000256" key="3">
    <source>
        <dbReference type="ARBA" id="ARBA00022692"/>
    </source>
</evidence>